<evidence type="ECO:0000313" key="2">
    <source>
        <dbReference type="Proteomes" id="UP000054047"/>
    </source>
</evidence>
<dbReference type="Proteomes" id="UP000054047">
    <property type="component" value="Unassembled WGS sequence"/>
</dbReference>
<organism evidence="1 2">
    <name type="scientific">Ancylostoma duodenale</name>
    <dbReference type="NCBI Taxonomy" id="51022"/>
    <lineage>
        <taxon>Eukaryota</taxon>
        <taxon>Metazoa</taxon>
        <taxon>Ecdysozoa</taxon>
        <taxon>Nematoda</taxon>
        <taxon>Chromadorea</taxon>
        <taxon>Rhabditida</taxon>
        <taxon>Rhabditina</taxon>
        <taxon>Rhabditomorpha</taxon>
        <taxon>Strongyloidea</taxon>
        <taxon>Ancylostomatidae</taxon>
        <taxon>Ancylostomatinae</taxon>
        <taxon>Ancylostoma</taxon>
    </lineage>
</organism>
<name>A0A0C2E0P3_9BILA</name>
<evidence type="ECO:0000313" key="1">
    <source>
        <dbReference type="EMBL" id="KIH68872.1"/>
    </source>
</evidence>
<proteinExistence type="predicted"/>
<reference evidence="1 2" key="1">
    <citation type="submission" date="2013-12" db="EMBL/GenBank/DDBJ databases">
        <title>Draft genome of the parsitic nematode Ancylostoma duodenale.</title>
        <authorList>
            <person name="Mitreva M."/>
        </authorList>
    </citation>
    <scope>NUCLEOTIDE SEQUENCE [LARGE SCALE GENOMIC DNA]</scope>
    <source>
        <strain evidence="1 2">Zhejiang</strain>
    </source>
</reference>
<protein>
    <submittedName>
        <fullName evidence="1">Uncharacterized protein</fullName>
    </submittedName>
</protein>
<gene>
    <name evidence="1" type="ORF">ANCDUO_00792</name>
</gene>
<dbReference type="AlphaFoldDB" id="A0A0C2E0P3"/>
<keyword evidence="2" id="KW-1185">Reference proteome</keyword>
<accession>A0A0C2E0P3</accession>
<sequence>MLFPVSAGSANTAARLSSSISSTQTLVPCERSSRAGRMVIGSRSYGIRWLPSRLWLAARTVFDGGPRGMIRWFDIIISVHDIIACGRPSNTVRAASHNRAGSHRVVRAASDYRAARARGGRPHGTSV</sequence>
<dbReference type="EMBL" id="KN726271">
    <property type="protein sequence ID" value="KIH68872.1"/>
    <property type="molecule type" value="Genomic_DNA"/>
</dbReference>